<name>A0AAD9NID7_RIDPI</name>
<evidence type="ECO:0000259" key="4">
    <source>
        <dbReference type="Pfam" id="PF00561"/>
    </source>
</evidence>
<reference evidence="5" key="1">
    <citation type="journal article" date="2023" name="Mol. Biol. Evol.">
        <title>Third-Generation Sequencing Reveals the Adaptive Role of the Epigenome in Three Deep-Sea Polychaetes.</title>
        <authorList>
            <person name="Perez M."/>
            <person name="Aroh O."/>
            <person name="Sun Y."/>
            <person name="Lan Y."/>
            <person name="Juniper S.K."/>
            <person name="Young C.R."/>
            <person name="Angers B."/>
            <person name="Qian P.Y."/>
        </authorList>
    </citation>
    <scope>NUCLEOTIDE SEQUENCE</scope>
    <source>
        <strain evidence="5">R07B-5</strain>
    </source>
</reference>
<evidence type="ECO:0000256" key="2">
    <source>
        <dbReference type="ARBA" id="ARBA00042701"/>
    </source>
</evidence>
<dbReference type="GO" id="GO:0008474">
    <property type="term" value="F:palmitoyl-(protein) hydrolase activity"/>
    <property type="evidence" value="ECO:0007669"/>
    <property type="project" value="TreeGrafter"/>
</dbReference>
<dbReference type="Proteomes" id="UP001209878">
    <property type="component" value="Unassembled WGS sequence"/>
</dbReference>
<dbReference type="Pfam" id="PF00561">
    <property type="entry name" value="Abhydrolase_1"/>
    <property type="match status" value="1"/>
</dbReference>
<keyword evidence="6" id="KW-1185">Reference proteome</keyword>
<dbReference type="Gene3D" id="3.40.50.1820">
    <property type="entry name" value="alpha/beta hydrolase"/>
    <property type="match status" value="1"/>
</dbReference>
<feature type="domain" description="AB hydrolase-1" evidence="4">
    <location>
        <begin position="161"/>
        <end position="269"/>
    </location>
</feature>
<evidence type="ECO:0000313" key="5">
    <source>
        <dbReference type="EMBL" id="KAK2171427.1"/>
    </source>
</evidence>
<evidence type="ECO:0000256" key="1">
    <source>
        <dbReference type="ARBA" id="ARBA00040125"/>
    </source>
</evidence>
<dbReference type="AlphaFoldDB" id="A0AAD9NID7"/>
<evidence type="ECO:0000313" key="6">
    <source>
        <dbReference type="Proteomes" id="UP001209878"/>
    </source>
</evidence>
<sequence length="396" mass="44338">MGTSQSDCSAENETRCDTDSNTNSNSDRQRLLPDSVDYDDLTSQLTMKRSNLFPILVILKQAAMKFWAFCTTSVLLLVLVYWFYGGFLSFLLLIAAFLGFAYNIQDSLLYYPNQPAHSRVYVEPPTAFGLPAENTFVKTKDNVHINLVFIKQPPPLLGSAPTVLFLHGNAGNVGHRMPNMYALYSHCKVNILLVEYRGYGKSEGSPSENGLYKDFEASMQFLFLRKDIDQRRLVVFGRSLGGAVATRLASVPLYAQRISCVILENTFVSLPAIAACVFGLKALGQLPRWCYKNKFESKKRIPSLTVPTLFLSGMADTLIPPPMMQHLFQMSGAPLKRIAKLPGGTHNETWQCTGYYDAINTFLQEVEQWKSGMTKTEPMAAYSMNAPFEDARVYSL</sequence>
<dbReference type="GO" id="GO:0016020">
    <property type="term" value="C:membrane"/>
    <property type="evidence" value="ECO:0007669"/>
    <property type="project" value="TreeGrafter"/>
</dbReference>
<evidence type="ECO:0000256" key="3">
    <source>
        <dbReference type="SAM" id="MobiDB-lite"/>
    </source>
</evidence>
<proteinExistence type="predicted"/>
<feature type="region of interest" description="Disordered" evidence="3">
    <location>
        <begin position="1"/>
        <end position="31"/>
    </location>
</feature>
<feature type="compositionally biased region" description="Polar residues" evidence="3">
    <location>
        <begin position="1"/>
        <end position="11"/>
    </location>
</feature>
<dbReference type="InterPro" id="IPR000073">
    <property type="entry name" value="AB_hydrolase_1"/>
</dbReference>
<accession>A0AAD9NID7</accession>
<gene>
    <name evidence="5" type="ORF">NP493_1069g00076</name>
</gene>
<protein>
    <recommendedName>
        <fullName evidence="1">Protein ABHD13</fullName>
    </recommendedName>
    <alternativeName>
        <fullName evidence="2">Alpha/beta hydrolase domain-containing protein 13</fullName>
    </alternativeName>
</protein>
<dbReference type="PANTHER" id="PTHR12277:SF81">
    <property type="entry name" value="PROTEIN ABHD13"/>
    <property type="match status" value="1"/>
</dbReference>
<dbReference type="PANTHER" id="PTHR12277">
    <property type="entry name" value="ALPHA/BETA HYDROLASE DOMAIN-CONTAINING PROTEIN"/>
    <property type="match status" value="1"/>
</dbReference>
<organism evidence="5 6">
    <name type="scientific">Ridgeia piscesae</name>
    <name type="common">Tubeworm</name>
    <dbReference type="NCBI Taxonomy" id="27915"/>
    <lineage>
        <taxon>Eukaryota</taxon>
        <taxon>Metazoa</taxon>
        <taxon>Spiralia</taxon>
        <taxon>Lophotrochozoa</taxon>
        <taxon>Annelida</taxon>
        <taxon>Polychaeta</taxon>
        <taxon>Sedentaria</taxon>
        <taxon>Canalipalpata</taxon>
        <taxon>Sabellida</taxon>
        <taxon>Siboglinidae</taxon>
        <taxon>Ridgeia</taxon>
    </lineage>
</organism>
<dbReference type="SUPFAM" id="SSF53474">
    <property type="entry name" value="alpha/beta-Hydrolases"/>
    <property type="match status" value="1"/>
</dbReference>
<comment type="caution">
    <text evidence="5">The sequence shown here is derived from an EMBL/GenBank/DDBJ whole genome shotgun (WGS) entry which is preliminary data.</text>
</comment>
<dbReference type="InterPro" id="IPR029058">
    <property type="entry name" value="AB_hydrolase_fold"/>
</dbReference>
<dbReference type="EMBL" id="JAODUO010001067">
    <property type="protein sequence ID" value="KAK2171427.1"/>
    <property type="molecule type" value="Genomic_DNA"/>
</dbReference>